<dbReference type="RefSeq" id="WP_229115169.1">
    <property type="nucleotide sequence ID" value="NZ_CP064787.1"/>
</dbReference>
<keyword evidence="8" id="KW-0456">Lyase</keyword>
<dbReference type="EMBL" id="CP064787">
    <property type="protein sequence ID" value="QSG05349.1"/>
    <property type="molecule type" value="Genomic_DNA"/>
</dbReference>
<accession>A0A897N2M5</accession>
<keyword evidence="2 6" id="KW-0949">S-adenosyl-L-methionine</keyword>
<dbReference type="SFLD" id="SFLDG01101">
    <property type="entry name" value="Uncharacterised_Radical_SAM_Su"/>
    <property type="match status" value="1"/>
</dbReference>
<feature type="binding site" evidence="6">
    <location>
        <position position="93"/>
    </location>
    <ligand>
        <name>[4Fe-4S] cluster</name>
        <dbReference type="ChEBI" id="CHEBI:49883"/>
        <note>4Fe-4S-S-AdoMet</note>
    </ligand>
</feature>
<proteinExistence type="predicted"/>
<organism evidence="8 9">
    <name type="scientific">Halapricum desulfuricans</name>
    <dbReference type="NCBI Taxonomy" id="2841257"/>
    <lineage>
        <taxon>Archaea</taxon>
        <taxon>Methanobacteriati</taxon>
        <taxon>Methanobacteriota</taxon>
        <taxon>Stenosarchaea group</taxon>
        <taxon>Halobacteria</taxon>
        <taxon>Halobacteriales</taxon>
        <taxon>Haloarculaceae</taxon>
        <taxon>Halapricum</taxon>
    </lineage>
</organism>
<evidence type="ECO:0000313" key="8">
    <source>
        <dbReference type="EMBL" id="QSG05349.1"/>
    </source>
</evidence>
<dbReference type="GO" id="GO:0046872">
    <property type="term" value="F:metal ion binding"/>
    <property type="evidence" value="ECO:0007669"/>
    <property type="project" value="UniProtKB-KW"/>
</dbReference>
<dbReference type="InterPro" id="IPR016431">
    <property type="entry name" value="Pyrv-formate_lyase-activ_prd"/>
</dbReference>
<name>A0A897N2M5_9EURY</name>
<evidence type="ECO:0000256" key="2">
    <source>
        <dbReference type="ARBA" id="ARBA00022691"/>
    </source>
</evidence>
<dbReference type="Gene3D" id="3.20.20.70">
    <property type="entry name" value="Aldolase class I"/>
    <property type="match status" value="1"/>
</dbReference>
<dbReference type="AlphaFoldDB" id="A0A897N2M5"/>
<keyword evidence="5 6" id="KW-0411">Iron-sulfur</keyword>
<evidence type="ECO:0000256" key="6">
    <source>
        <dbReference type="PIRSR" id="PIRSR004869-50"/>
    </source>
</evidence>
<dbReference type="NCBIfam" id="TIGR04337">
    <property type="entry name" value="AmmeMemoSam_rS"/>
    <property type="match status" value="1"/>
</dbReference>
<evidence type="ECO:0000313" key="9">
    <source>
        <dbReference type="Proteomes" id="UP000663525"/>
    </source>
</evidence>
<evidence type="ECO:0000256" key="5">
    <source>
        <dbReference type="ARBA" id="ARBA00023014"/>
    </source>
</evidence>
<dbReference type="Proteomes" id="UP000663525">
    <property type="component" value="Chromosome"/>
</dbReference>
<keyword evidence="3 6" id="KW-0479">Metal-binding</keyword>
<keyword evidence="8" id="KW-0670">Pyruvate</keyword>
<protein>
    <submittedName>
        <fullName evidence="8">Pyruvate-formate lyase-activating enzyme</fullName>
    </submittedName>
</protein>
<comment type="cofactor">
    <cofactor evidence="6">
        <name>[4Fe-4S] cluster</name>
        <dbReference type="ChEBI" id="CHEBI:49883"/>
    </cofactor>
    <text evidence="6">Binds 1 [4Fe-4S] cluster. The cluster is coordinated with 3 cysteines and an exchangeable S-adenosyl-L-methionine.</text>
</comment>
<gene>
    <name evidence="8" type="primary">pflA</name>
    <name evidence="8" type="ORF">HSR121_1001</name>
</gene>
<sequence>MTGEPLPPRETEHYETVEGDTVRCLICPRTCEIPAGERGVCGVRENRDGRLYLTTYGRAVSTSIDPIEKKPLFHVAPGADVLSVAAKGCNLRCDFCQNYRIAIEYEGVTEREHPPAELAGRIEAGDADGMAYTYTEPTIFMEYALDTMRASPDDALQVFVSNGYMRPETVDTLAPHLDAINIDIKGDREFYRKHTGIPDPEPIFETVERFAERDVHLEVTNLVIPGENDDEASLRDRMEWIADAAGTETPVHVSRFHPDYKLTDVPPTPIETIERATEIAGEAGLEYVYSGNVPGHESESTYCPDCGRLLIEREGFAVRDIDLEDSACPNCGREIPIHGTPRGPSSGRRRVL</sequence>
<feature type="domain" description="Radical SAM core" evidence="7">
    <location>
        <begin position="74"/>
        <end position="286"/>
    </location>
</feature>
<dbReference type="PANTHER" id="PTHR30352:SF5">
    <property type="entry name" value="PYRUVATE FORMATE-LYASE 1-ACTIVATING ENZYME"/>
    <property type="match status" value="1"/>
</dbReference>
<dbReference type="SUPFAM" id="SSF102114">
    <property type="entry name" value="Radical SAM enzymes"/>
    <property type="match status" value="1"/>
</dbReference>
<dbReference type="Pfam" id="PF04055">
    <property type="entry name" value="Radical_SAM"/>
    <property type="match status" value="1"/>
</dbReference>
<dbReference type="CDD" id="cd01335">
    <property type="entry name" value="Radical_SAM"/>
    <property type="match status" value="1"/>
</dbReference>
<dbReference type="SFLD" id="SFLDS00029">
    <property type="entry name" value="Radical_SAM"/>
    <property type="match status" value="1"/>
</dbReference>
<dbReference type="PROSITE" id="PS51918">
    <property type="entry name" value="RADICAL_SAM"/>
    <property type="match status" value="1"/>
</dbReference>
<reference evidence="8" key="1">
    <citation type="submission" date="2020-11" db="EMBL/GenBank/DDBJ databases">
        <title>Carbohydrate-dependent, anaerobic sulfur respiration: A novel catabolism in halophilic archaea.</title>
        <authorList>
            <person name="Sorokin D.Y."/>
            <person name="Messina E."/>
            <person name="Smedile F."/>
            <person name="La Cono V."/>
            <person name="Hallsworth J.E."/>
            <person name="Yakimov M.M."/>
        </authorList>
    </citation>
    <scope>NUCLEOTIDE SEQUENCE</scope>
    <source>
        <strain evidence="8">HSR12-1</strain>
    </source>
</reference>
<evidence type="ECO:0000256" key="3">
    <source>
        <dbReference type="ARBA" id="ARBA00022723"/>
    </source>
</evidence>
<dbReference type="InterPro" id="IPR034457">
    <property type="entry name" value="Organic_radical-activating"/>
</dbReference>
<dbReference type="GO" id="GO:0051539">
    <property type="term" value="F:4 iron, 4 sulfur cluster binding"/>
    <property type="evidence" value="ECO:0007669"/>
    <property type="project" value="UniProtKB-KW"/>
</dbReference>
<dbReference type="InterPro" id="IPR058240">
    <property type="entry name" value="rSAM_sf"/>
</dbReference>
<dbReference type="PIRSF" id="PIRSF004869">
    <property type="entry name" value="PflX_prd"/>
    <property type="match status" value="1"/>
</dbReference>
<keyword evidence="4 6" id="KW-0408">Iron</keyword>
<keyword evidence="1" id="KW-0004">4Fe-4S</keyword>
<evidence type="ECO:0000256" key="1">
    <source>
        <dbReference type="ARBA" id="ARBA00022485"/>
    </source>
</evidence>
<dbReference type="InterPro" id="IPR007197">
    <property type="entry name" value="rSAM"/>
</dbReference>
<dbReference type="PANTHER" id="PTHR30352">
    <property type="entry name" value="PYRUVATE FORMATE-LYASE-ACTIVATING ENZYME"/>
    <property type="match status" value="1"/>
</dbReference>
<feature type="binding site" evidence="6">
    <location>
        <position position="89"/>
    </location>
    <ligand>
        <name>[4Fe-4S] cluster</name>
        <dbReference type="ChEBI" id="CHEBI:49883"/>
        <note>4Fe-4S-S-AdoMet</note>
    </ligand>
</feature>
<evidence type="ECO:0000259" key="7">
    <source>
        <dbReference type="PROSITE" id="PS51918"/>
    </source>
</evidence>
<dbReference type="GO" id="GO:0016829">
    <property type="term" value="F:lyase activity"/>
    <property type="evidence" value="ECO:0007669"/>
    <property type="project" value="UniProtKB-KW"/>
</dbReference>
<dbReference type="InterPro" id="IPR027596">
    <property type="entry name" value="AmmeMemoSam_rS"/>
</dbReference>
<dbReference type="InterPro" id="IPR013785">
    <property type="entry name" value="Aldolase_TIM"/>
</dbReference>
<evidence type="ECO:0000256" key="4">
    <source>
        <dbReference type="ARBA" id="ARBA00023004"/>
    </source>
</evidence>
<feature type="binding site" evidence="6">
    <location>
        <position position="96"/>
    </location>
    <ligand>
        <name>[4Fe-4S] cluster</name>
        <dbReference type="ChEBI" id="CHEBI:49883"/>
        <note>4Fe-4S-S-AdoMet</note>
    </ligand>
</feature>
<dbReference type="GeneID" id="68854630"/>